<dbReference type="Pfam" id="PF14885">
    <property type="entry name" value="GHL15"/>
    <property type="match status" value="1"/>
</dbReference>
<dbReference type="InterPro" id="IPR029455">
    <property type="entry name" value="GHL15"/>
</dbReference>
<protein>
    <submittedName>
        <fullName evidence="2">Uncharacterized protein</fullName>
    </submittedName>
</protein>
<dbReference type="Proteomes" id="UP000614410">
    <property type="component" value="Unassembled WGS sequence"/>
</dbReference>
<evidence type="ECO:0000256" key="1">
    <source>
        <dbReference type="SAM" id="MobiDB-lite"/>
    </source>
</evidence>
<comment type="caution">
    <text evidence="2">The sequence shown here is derived from an EMBL/GenBank/DDBJ whole genome shotgun (WGS) entry which is preliminary data.</text>
</comment>
<organism evidence="2 3">
    <name type="scientific">Candidatus Amunia macphersoniae</name>
    <dbReference type="NCBI Taxonomy" id="3127014"/>
    <lineage>
        <taxon>Bacteria</taxon>
        <taxon>Bacillati</taxon>
        <taxon>Candidatus Dormiibacterota</taxon>
        <taxon>Candidatus Dormibacteria</taxon>
        <taxon>Candidatus Aeolococcales</taxon>
        <taxon>Candidatus Aeolococcaceae</taxon>
        <taxon>Candidatus Amunia</taxon>
    </lineage>
</organism>
<sequence>MTERRRHPAALMLMLAVAFLLTQSGTSVRMNSPERSDRTAVNALDPAATPPAAPPPGLSPWGVPAAGPTLAPGEPSTPRSTPAGSSPRIVRPADPLNVRTLAEEALGQGQDAYLGDTSRYAYVALNDYEFGRVPAIHAAQPMTKVIAYAETQTEGSSSCTDDRHPSWGVSFCYANQYHPEWFLLTASGQRARYHDNGFYMMDMGSSSYQHAWVHNEIATVKRDGFDGVLMDDVNLSPGHGVSGTLAKYTDSQYRAAVQAFVATVGPTLKAAGLIVSANVGASNPWDGAALAESERLARSLSIYNHEFWMRYQAGTGLFTADAWLTSIRMQEGIEATGTAWTAVMYGDALDTAAMRYARASFLLAWNGSAASALTYRPDPDLVDPFNENWATSLGTPTGPRYQQGIGWTRQFTHGQVVVNPSAGRSQTFTLGSAHRTPDGSVVTSVTLGPGSGLVLPIA</sequence>
<dbReference type="Gene3D" id="3.20.20.80">
    <property type="entry name" value="Glycosidases"/>
    <property type="match status" value="1"/>
</dbReference>
<name>A0A934KCY9_9BACT</name>
<accession>A0A934KCY9</accession>
<gene>
    <name evidence="2" type="ORF">JF887_01295</name>
</gene>
<feature type="region of interest" description="Disordered" evidence="1">
    <location>
        <begin position="44"/>
        <end position="91"/>
    </location>
</feature>
<dbReference type="EMBL" id="JAEKNN010000006">
    <property type="protein sequence ID" value="MBJ7608054.1"/>
    <property type="molecule type" value="Genomic_DNA"/>
</dbReference>
<feature type="compositionally biased region" description="Pro residues" evidence="1">
    <location>
        <begin position="48"/>
        <end position="58"/>
    </location>
</feature>
<evidence type="ECO:0000313" key="3">
    <source>
        <dbReference type="Proteomes" id="UP000614410"/>
    </source>
</evidence>
<dbReference type="AlphaFoldDB" id="A0A934KCY9"/>
<evidence type="ECO:0000313" key="2">
    <source>
        <dbReference type="EMBL" id="MBJ7608054.1"/>
    </source>
</evidence>
<reference evidence="2 3" key="1">
    <citation type="submission" date="2020-10" db="EMBL/GenBank/DDBJ databases">
        <title>Ca. Dormibacterota MAGs.</title>
        <authorList>
            <person name="Montgomery K."/>
        </authorList>
    </citation>
    <scope>NUCLEOTIDE SEQUENCE [LARGE SCALE GENOMIC DNA]</scope>
    <source>
        <strain evidence="2">Mitchell_Peninsula_5</strain>
    </source>
</reference>
<proteinExistence type="predicted"/>